<dbReference type="SMART" id="SM00248">
    <property type="entry name" value="ANK"/>
    <property type="match status" value="5"/>
</dbReference>
<dbReference type="AlphaFoldDB" id="A0A9P9WQA0"/>
<dbReference type="Pfam" id="PF12796">
    <property type="entry name" value="Ank_2"/>
    <property type="match status" value="1"/>
</dbReference>
<gene>
    <name evidence="4" type="ORF">JX265_004656</name>
</gene>
<dbReference type="Gene3D" id="1.25.40.20">
    <property type="entry name" value="Ankyrin repeat-containing domain"/>
    <property type="match status" value="3"/>
</dbReference>
<dbReference type="InterPro" id="IPR036770">
    <property type="entry name" value="Ankyrin_rpt-contain_sf"/>
</dbReference>
<dbReference type="PROSITE" id="PS50088">
    <property type="entry name" value="ANK_REPEAT"/>
    <property type="match status" value="1"/>
</dbReference>
<keyword evidence="1" id="KW-0677">Repeat</keyword>
<dbReference type="EMBL" id="JAFIMR010000009">
    <property type="protein sequence ID" value="KAI1874448.1"/>
    <property type="molecule type" value="Genomic_DNA"/>
</dbReference>
<dbReference type="PANTHER" id="PTHR24198:SF165">
    <property type="entry name" value="ANKYRIN REPEAT-CONTAINING PROTEIN-RELATED"/>
    <property type="match status" value="1"/>
</dbReference>
<dbReference type="Proteomes" id="UP000829685">
    <property type="component" value="Unassembled WGS sequence"/>
</dbReference>
<evidence type="ECO:0000256" key="2">
    <source>
        <dbReference type="ARBA" id="ARBA00023043"/>
    </source>
</evidence>
<feature type="repeat" description="ANK" evidence="3">
    <location>
        <begin position="177"/>
        <end position="209"/>
    </location>
</feature>
<reference evidence="4" key="1">
    <citation type="submission" date="2021-03" db="EMBL/GenBank/DDBJ databases">
        <title>Revisited historic fungal species revealed as producer of novel bioactive compounds through whole genome sequencing and comparative genomics.</title>
        <authorList>
            <person name="Vignolle G.A."/>
            <person name="Hochenegger N."/>
            <person name="Mach R.L."/>
            <person name="Mach-Aigner A.R."/>
            <person name="Javad Rahimi M."/>
            <person name="Salim K.A."/>
            <person name="Chan C.M."/>
            <person name="Lim L.B.L."/>
            <person name="Cai F."/>
            <person name="Druzhinina I.S."/>
            <person name="U'Ren J.M."/>
            <person name="Derntl C."/>
        </authorList>
    </citation>
    <scope>NUCLEOTIDE SEQUENCE</scope>
    <source>
        <strain evidence="4">TUCIM 5799</strain>
    </source>
</reference>
<accession>A0A9P9WQA0</accession>
<name>A0A9P9WQA0_9PEZI</name>
<evidence type="ECO:0000313" key="5">
    <source>
        <dbReference type="Proteomes" id="UP000829685"/>
    </source>
</evidence>
<keyword evidence="5" id="KW-1185">Reference proteome</keyword>
<comment type="caution">
    <text evidence="4">The sequence shown here is derived from an EMBL/GenBank/DDBJ whole genome shotgun (WGS) entry which is preliminary data.</text>
</comment>
<evidence type="ECO:0000256" key="1">
    <source>
        <dbReference type="ARBA" id="ARBA00022737"/>
    </source>
</evidence>
<protein>
    <recommendedName>
        <fullName evidence="6">Ankyrin</fullName>
    </recommendedName>
</protein>
<dbReference type="PANTHER" id="PTHR24198">
    <property type="entry name" value="ANKYRIN REPEAT AND PROTEIN KINASE DOMAIN-CONTAINING PROTEIN"/>
    <property type="match status" value="1"/>
</dbReference>
<dbReference type="SUPFAM" id="SSF48403">
    <property type="entry name" value="Ankyrin repeat"/>
    <property type="match status" value="1"/>
</dbReference>
<sequence>MALGEACKRGNMKMATFLLKNGMVADGLARAAGAVNNVAMIDLLLDYGADISANDGEAFRAAGGARCKKVTGRLLEESMVSSELTNHLGVALQQAAWYAGLPFVKWLVDVQGAPVNHVGPPYASGISPPSLLIRASGKLNGIGGRYHTPLQAAAFFYPEMIGPLLDAGADVNARGGRFGTALHAAAINHDLESVQLLLTHGADAKISTGKYGLVLTCAAKSNRSGHRDRTLVIMDLLLKAGVDVHCTGGKYGSAVQMAAKTGNVVALKWLANHGADIRVKGGRWRNADKAALKESKICGRTERAVVSWLEQHYGRQGWD</sequence>
<evidence type="ECO:0000313" key="4">
    <source>
        <dbReference type="EMBL" id="KAI1874448.1"/>
    </source>
</evidence>
<organism evidence="4 5">
    <name type="scientific">Neoarthrinium moseri</name>
    <dbReference type="NCBI Taxonomy" id="1658444"/>
    <lineage>
        <taxon>Eukaryota</taxon>
        <taxon>Fungi</taxon>
        <taxon>Dikarya</taxon>
        <taxon>Ascomycota</taxon>
        <taxon>Pezizomycotina</taxon>
        <taxon>Sordariomycetes</taxon>
        <taxon>Xylariomycetidae</taxon>
        <taxon>Amphisphaeriales</taxon>
        <taxon>Apiosporaceae</taxon>
        <taxon>Neoarthrinium</taxon>
    </lineage>
</organism>
<evidence type="ECO:0008006" key="6">
    <source>
        <dbReference type="Google" id="ProtNLM"/>
    </source>
</evidence>
<dbReference type="InterPro" id="IPR002110">
    <property type="entry name" value="Ankyrin_rpt"/>
</dbReference>
<keyword evidence="2 3" id="KW-0040">ANK repeat</keyword>
<evidence type="ECO:0000256" key="3">
    <source>
        <dbReference type="PROSITE-ProRule" id="PRU00023"/>
    </source>
</evidence>
<dbReference type="PROSITE" id="PS50297">
    <property type="entry name" value="ANK_REP_REGION"/>
    <property type="match status" value="1"/>
</dbReference>
<proteinExistence type="predicted"/>